<comment type="function">
    <text evidence="11">May function as histone H3 lysine demethylase and be involved in regulation of gene expression.</text>
</comment>
<dbReference type="Pfam" id="PF10497">
    <property type="entry name" value="zf-4CXXC_R1"/>
    <property type="match status" value="1"/>
</dbReference>
<dbReference type="GO" id="GO:0003712">
    <property type="term" value="F:transcription coregulator activity"/>
    <property type="evidence" value="ECO:0007669"/>
    <property type="project" value="TreeGrafter"/>
</dbReference>
<dbReference type="PROSITE" id="PS50089">
    <property type="entry name" value="ZF_RING_2"/>
    <property type="match status" value="1"/>
</dbReference>
<dbReference type="GO" id="GO:0031490">
    <property type="term" value="F:chromatin DNA binding"/>
    <property type="evidence" value="ECO:0007669"/>
    <property type="project" value="TreeGrafter"/>
</dbReference>
<reference evidence="16 17" key="1">
    <citation type="journal article" date="2020" name="IScience">
        <title>Genome Sequencing of the Endangered Kingdonia uniflora (Circaeasteraceae, Ranunculales) Reveals Potential Mechanisms of Evolutionary Specialization.</title>
        <authorList>
            <person name="Sun Y."/>
            <person name="Deng T."/>
            <person name="Zhang A."/>
            <person name="Moore M.J."/>
            <person name="Landis J.B."/>
            <person name="Lin N."/>
            <person name="Zhang H."/>
            <person name="Zhang X."/>
            <person name="Huang J."/>
            <person name="Zhang X."/>
            <person name="Sun H."/>
            <person name="Wang H."/>
        </authorList>
    </citation>
    <scope>NUCLEOTIDE SEQUENCE [LARGE SCALE GENOMIC DNA]</scope>
    <source>
        <strain evidence="16">TB1705</strain>
        <tissue evidence="16">Leaf</tissue>
    </source>
</reference>
<dbReference type="OrthoDB" id="1667110at2759"/>
<keyword evidence="17" id="KW-1185">Reference proteome</keyword>
<dbReference type="PANTHER" id="PTHR12549:SF37">
    <property type="entry name" value="LYSINE-SPECIFIC DEMETHYLASE JMJ26"/>
    <property type="match status" value="1"/>
</dbReference>
<dbReference type="PROSITE" id="PS51184">
    <property type="entry name" value="JMJC"/>
    <property type="match status" value="1"/>
</dbReference>
<comment type="subcellular location">
    <subcellularLocation>
        <location evidence="1">Nucleus</location>
    </subcellularLocation>
</comment>
<dbReference type="SUPFAM" id="SSF51197">
    <property type="entry name" value="Clavaminate synthase-like"/>
    <property type="match status" value="1"/>
</dbReference>
<dbReference type="PANTHER" id="PTHR12549">
    <property type="entry name" value="JMJC DOMAIN-CONTAINING HISTONE DEMETHYLATION PROTEIN"/>
    <property type="match status" value="1"/>
</dbReference>
<dbReference type="InterPro" id="IPR001841">
    <property type="entry name" value="Znf_RING"/>
</dbReference>
<evidence type="ECO:0000259" key="14">
    <source>
        <dbReference type="PROSITE" id="PS50089"/>
    </source>
</evidence>
<evidence type="ECO:0000259" key="15">
    <source>
        <dbReference type="PROSITE" id="PS51184"/>
    </source>
</evidence>
<keyword evidence="10" id="KW-0539">Nucleus</keyword>
<feature type="region of interest" description="Disordered" evidence="13">
    <location>
        <begin position="91"/>
        <end position="114"/>
    </location>
</feature>
<proteinExistence type="inferred from homology"/>
<keyword evidence="9" id="KW-0804">Transcription</keyword>
<evidence type="ECO:0000256" key="4">
    <source>
        <dbReference type="ARBA" id="ARBA00022771"/>
    </source>
</evidence>
<dbReference type="InterPro" id="IPR045109">
    <property type="entry name" value="LSDs-like"/>
</dbReference>
<keyword evidence="6" id="KW-0560">Oxidoreductase</keyword>
<evidence type="ECO:0000256" key="13">
    <source>
        <dbReference type="SAM" id="MobiDB-lite"/>
    </source>
</evidence>
<dbReference type="FunFam" id="2.60.120.650:FF:000026">
    <property type="entry name" value="Transcription factor jumonji domain-containing protein"/>
    <property type="match status" value="1"/>
</dbReference>
<evidence type="ECO:0000256" key="3">
    <source>
        <dbReference type="ARBA" id="ARBA00022723"/>
    </source>
</evidence>
<evidence type="ECO:0000256" key="10">
    <source>
        <dbReference type="ARBA" id="ARBA00023242"/>
    </source>
</evidence>
<sequence length="808" mass="92501">MAILVPNRSWENLTNNEMKRKREDLVDFEISTKEIVRNPYDVAEKDQFLIKIKKKRRTPVTYAKEISENKSLQCVGLREKCKSLDEDCDEELERSSEPSTIDSSSSPSTSSGRDSFCHQCMKNYGRTVIPCEKCKGKLYCLQCIKRWYPQMSEEDIAEACPFCRGNCNCNNCLHSSGCLKTPMMDATKKKKIQYAQFLIHSLLPFLKQICEEQSDEMEIEARTRGISSDEVKLSKAISYKDERVYCNICSTSIFDLHRSCPKCKYELCLSCCREVRGGNLLGGADEVLIHYPNRGYEYNHGGDPLPGSYDDEGLRNQSKPLIDWEANVDGIVSCPPKTLGGCGYSCLELKRIFPNNWVRNLEIKAVQLVKCCGGAETSSKHQCTYKGNDMLRRAASRNESKDNFLYCPASIDILDENLENFQRHWINGEPVIVCDVLEQASGLSWEPMVMMRALSINTDMRTRSKSEVKTIDCLAGCEVEISVNQFFKGYTEGRAYNNHWPEMLKLKDWPPSANFEDRLPRHCNEFIKALPFKDYTDPRSGLLNLAVKLPKGVIKPDMGPKTYIAYGSKEELERGDSVTKLHCDMSDAVNVLTHTAEVVLSEKQHSAIKALKTKHRAQDIREGRTGSLALSIKDCNEDQEVGTTFPGFPMRENEETAGALWDIFRREDVPKLKEYLIKHSKEFRHTYCCPVEKVIHPIHDQAFYLTLEHKRKLKEEYGIEPWTFEQRRGEAVFIPAGCPHQVRNLKSCTKVAVDFVSPENINECLRLTEEFRRLPKNHKVREDKLEIKKMTLYAIDRAVKDLEDLISS</sequence>
<feature type="domain" description="JmjC" evidence="15">
    <location>
        <begin position="538"/>
        <end position="772"/>
    </location>
</feature>
<dbReference type="SMART" id="SM00558">
    <property type="entry name" value="JmjC"/>
    <property type="match status" value="1"/>
</dbReference>
<keyword evidence="3" id="KW-0479">Metal-binding</keyword>
<accession>A0A7J7MX72</accession>
<dbReference type="GO" id="GO:0032454">
    <property type="term" value="F:histone H3K9 demethylase activity"/>
    <property type="evidence" value="ECO:0007669"/>
    <property type="project" value="InterPro"/>
</dbReference>
<name>A0A7J7MX72_9MAGN</name>
<comment type="caution">
    <text evidence="16">The sequence shown here is derived from an EMBL/GenBank/DDBJ whole genome shotgun (WGS) entry which is preliminary data.</text>
</comment>
<comment type="similarity">
    <text evidence="2">Belongs to the JARID1 histone demethylase family.</text>
</comment>
<dbReference type="GO" id="GO:0016491">
    <property type="term" value="F:oxidoreductase activity"/>
    <property type="evidence" value="ECO:0007669"/>
    <property type="project" value="UniProtKB-KW"/>
</dbReference>
<evidence type="ECO:0000256" key="5">
    <source>
        <dbReference type="ARBA" id="ARBA00022833"/>
    </source>
</evidence>
<evidence type="ECO:0000313" key="16">
    <source>
        <dbReference type="EMBL" id="KAF6159382.1"/>
    </source>
</evidence>
<dbReference type="InterPro" id="IPR003347">
    <property type="entry name" value="JmjC_dom"/>
</dbReference>
<dbReference type="GO" id="GO:0000785">
    <property type="term" value="C:chromatin"/>
    <property type="evidence" value="ECO:0007669"/>
    <property type="project" value="TreeGrafter"/>
</dbReference>
<dbReference type="GO" id="GO:0008270">
    <property type="term" value="F:zinc ion binding"/>
    <property type="evidence" value="ECO:0007669"/>
    <property type="project" value="UniProtKB-KW"/>
</dbReference>
<keyword evidence="4 12" id="KW-0863">Zinc-finger</keyword>
<dbReference type="GO" id="GO:0000118">
    <property type="term" value="C:histone deacetylase complex"/>
    <property type="evidence" value="ECO:0007669"/>
    <property type="project" value="TreeGrafter"/>
</dbReference>
<gene>
    <name evidence="16" type="ORF">GIB67_032153</name>
</gene>
<keyword evidence="7" id="KW-0408">Iron</keyword>
<evidence type="ECO:0000256" key="1">
    <source>
        <dbReference type="ARBA" id="ARBA00004123"/>
    </source>
</evidence>
<organism evidence="16 17">
    <name type="scientific">Kingdonia uniflora</name>
    <dbReference type="NCBI Taxonomy" id="39325"/>
    <lineage>
        <taxon>Eukaryota</taxon>
        <taxon>Viridiplantae</taxon>
        <taxon>Streptophyta</taxon>
        <taxon>Embryophyta</taxon>
        <taxon>Tracheophyta</taxon>
        <taxon>Spermatophyta</taxon>
        <taxon>Magnoliopsida</taxon>
        <taxon>Ranunculales</taxon>
        <taxon>Circaeasteraceae</taxon>
        <taxon>Kingdonia</taxon>
    </lineage>
</organism>
<dbReference type="Pfam" id="PF02373">
    <property type="entry name" value="JmjC"/>
    <property type="match status" value="1"/>
</dbReference>
<dbReference type="EMBL" id="JACGCM010001193">
    <property type="protein sequence ID" value="KAF6159382.1"/>
    <property type="molecule type" value="Genomic_DNA"/>
</dbReference>
<feature type="domain" description="RING-type" evidence="14">
    <location>
        <begin position="117"/>
        <end position="164"/>
    </location>
</feature>
<protein>
    <submittedName>
        <fullName evidence="16">Uncharacterized protein</fullName>
    </submittedName>
</protein>
<evidence type="ECO:0000256" key="7">
    <source>
        <dbReference type="ARBA" id="ARBA00023004"/>
    </source>
</evidence>
<dbReference type="Proteomes" id="UP000541444">
    <property type="component" value="Unassembled WGS sequence"/>
</dbReference>
<feature type="compositionally biased region" description="Low complexity" evidence="13">
    <location>
        <begin position="97"/>
        <end position="114"/>
    </location>
</feature>
<dbReference type="AlphaFoldDB" id="A0A7J7MX72"/>
<dbReference type="CDD" id="cd02208">
    <property type="entry name" value="cupin_RmlC-like"/>
    <property type="match status" value="1"/>
</dbReference>
<dbReference type="Gene3D" id="2.60.120.650">
    <property type="entry name" value="Cupin"/>
    <property type="match status" value="1"/>
</dbReference>
<evidence type="ECO:0000256" key="12">
    <source>
        <dbReference type="PROSITE-ProRule" id="PRU00175"/>
    </source>
</evidence>
<evidence type="ECO:0000256" key="9">
    <source>
        <dbReference type="ARBA" id="ARBA00023163"/>
    </source>
</evidence>
<keyword evidence="8" id="KW-0805">Transcription regulation</keyword>
<evidence type="ECO:0000256" key="2">
    <source>
        <dbReference type="ARBA" id="ARBA00006801"/>
    </source>
</evidence>
<keyword evidence="5" id="KW-0862">Zinc</keyword>
<evidence type="ECO:0000256" key="11">
    <source>
        <dbReference type="ARBA" id="ARBA00060112"/>
    </source>
</evidence>
<dbReference type="GO" id="GO:0006357">
    <property type="term" value="P:regulation of transcription by RNA polymerase II"/>
    <property type="evidence" value="ECO:0007669"/>
    <property type="project" value="TreeGrafter"/>
</dbReference>
<evidence type="ECO:0000256" key="8">
    <source>
        <dbReference type="ARBA" id="ARBA00023015"/>
    </source>
</evidence>
<dbReference type="InterPro" id="IPR018866">
    <property type="entry name" value="Znf-4CXXC_R1"/>
</dbReference>
<evidence type="ECO:0000256" key="6">
    <source>
        <dbReference type="ARBA" id="ARBA00023002"/>
    </source>
</evidence>
<evidence type="ECO:0000313" key="17">
    <source>
        <dbReference type="Proteomes" id="UP000541444"/>
    </source>
</evidence>